<reference evidence="1" key="1">
    <citation type="submission" date="2020-08" db="EMBL/GenBank/DDBJ databases">
        <title>Multicomponent nature underlies the extraordinary mechanical properties of spider dragline silk.</title>
        <authorList>
            <person name="Kono N."/>
            <person name="Nakamura H."/>
            <person name="Mori M."/>
            <person name="Yoshida Y."/>
            <person name="Ohtoshi R."/>
            <person name="Malay A.D."/>
            <person name="Moran D.A.P."/>
            <person name="Tomita M."/>
            <person name="Numata K."/>
            <person name="Arakawa K."/>
        </authorList>
    </citation>
    <scope>NUCLEOTIDE SEQUENCE</scope>
</reference>
<sequence length="123" mass="14031">MSFGIASIIVIILRVKYISNLFFCVRKPKHLFVGHFFNICHCQTVLQESFLVEKMFASQSSSCPDVSFVSASLPDDVHGIFSKTRFVIHGDVLSNIVGKTDFRVNHFYAVFHMEKLLTLKMPE</sequence>
<dbReference type="EMBL" id="BMAV01006153">
    <property type="protein sequence ID" value="GFY47863.1"/>
    <property type="molecule type" value="Genomic_DNA"/>
</dbReference>
<dbReference type="Proteomes" id="UP000886998">
    <property type="component" value="Unassembled WGS sequence"/>
</dbReference>
<organism evidence="1 2">
    <name type="scientific">Trichonephila inaurata madagascariensis</name>
    <dbReference type="NCBI Taxonomy" id="2747483"/>
    <lineage>
        <taxon>Eukaryota</taxon>
        <taxon>Metazoa</taxon>
        <taxon>Ecdysozoa</taxon>
        <taxon>Arthropoda</taxon>
        <taxon>Chelicerata</taxon>
        <taxon>Arachnida</taxon>
        <taxon>Araneae</taxon>
        <taxon>Araneomorphae</taxon>
        <taxon>Entelegynae</taxon>
        <taxon>Araneoidea</taxon>
        <taxon>Nephilidae</taxon>
        <taxon>Trichonephila</taxon>
        <taxon>Trichonephila inaurata</taxon>
    </lineage>
</organism>
<proteinExistence type="predicted"/>
<accession>A0A8X6X6M4</accession>
<gene>
    <name evidence="1" type="ORF">TNIN_93931</name>
</gene>
<name>A0A8X6X6M4_9ARAC</name>
<evidence type="ECO:0000313" key="1">
    <source>
        <dbReference type="EMBL" id="GFY47863.1"/>
    </source>
</evidence>
<dbReference type="OrthoDB" id="10510397at2759"/>
<keyword evidence="2" id="KW-1185">Reference proteome</keyword>
<evidence type="ECO:0000313" key="2">
    <source>
        <dbReference type="Proteomes" id="UP000886998"/>
    </source>
</evidence>
<dbReference type="AlphaFoldDB" id="A0A8X6X6M4"/>
<protein>
    <submittedName>
        <fullName evidence="1">Uncharacterized protein</fullName>
    </submittedName>
</protein>
<comment type="caution">
    <text evidence="1">The sequence shown here is derived from an EMBL/GenBank/DDBJ whole genome shotgun (WGS) entry which is preliminary data.</text>
</comment>